<dbReference type="InterPro" id="IPR050194">
    <property type="entry name" value="Glycosyltransferase_grp1"/>
</dbReference>
<protein>
    <submittedName>
        <fullName evidence="4">D-inositol-3-phosphate glycosyltransferase</fullName>
        <ecNumber evidence="4">2.4.1.250</ecNumber>
    </submittedName>
</protein>
<keyword evidence="1" id="KW-0812">Transmembrane</keyword>
<gene>
    <name evidence="4" type="primary">mshA</name>
    <name evidence="4" type="ORF">SAMEA44547418_00027</name>
</gene>
<feature type="domain" description="Glycosyltransferase subfamily 4-like N-terminal" evidence="3">
    <location>
        <begin position="17"/>
        <end position="173"/>
    </location>
</feature>
<dbReference type="Pfam" id="PF00534">
    <property type="entry name" value="Glycos_transf_1"/>
    <property type="match status" value="1"/>
</dbReference>
<evidence type="ECO:0000313" key="4">
    <source>
        <dbReference type="EMBL" id="SNV52213.1"/>
    </source>
</evidence>
<feature type="transmembrane region" description="Helical" evidence="1">
    <location>
        <begin position="7"/>
        <end position="27"/>
    </location>
</feature>
<organism evidence="4 5">
    <name type="scientific">Veillonella rodentium</name>
    <dbReference type="NCBI Taxonomy" id="248315"/>
    <lineage>
        <taxon>Bacteria</taxon>
        <taxon>Bacillati</taxon>
        <taxon>Bacillota</taxon>
        <taxon>Negativicutes</taxon>
        <taxon>Veillonellales</taxon>
        <taxon>Veillonellaceae</taxon>
        <taxon>Veillonella</taxon>
    </lineage>
</organism>
<dbReference type="Proteomes" id="UP000214973">
    <property type="component" value="Chromosome 1"/>
</dbReference>
<evidence type="ECO:0000259" key="3">
    <source>
        <dbReference type="Pfam" id="PF13439"/>
    </source>
</evidence>
<dbReference type="InterPro" id="IPR001296">
    <property type="entry name" value="Glyco_trans_1"/>
</dbReference>
<evidence type="ECO:0000256" key="1">
    <source>
        <dbReference type="SAM" id="Phobius"/>
    </source>
</evidence>
<feature type="domain" description="Glycosyl transferase family 1" evidence="2">
    <location>
        <begin position="189"/>
        <end position="299"/>
    </location>
</feature>
<keyword evidence="5" id="KW-1185">Reference proteome</keyword>
<accession>A0A239Y1J3</accession>
<evidence type="ECO:0000313" key="5">
    <source>
        <dbReference type="Proteomes" id="UP000214973"/>
    </source>
</evidence>
<dbReference type="EMBL" id="LT906470">
    <property type="protein sequence ID" value="SNV52213.1"/>
    <property type="molecule type" value="Genomic_DNA"/>
</dbReference>
<dbReference type="GO" id="GO:0102710">
    <property type="term" value="F:D-inositol-3-phosphate glycosyltransferase activity"/>
    <property type="evidence" value="ECO:0007669"/>
    <property type="project" value="UniProtKB-EC"/>
</dbReference>
<reference evidence="4 5" key="1">
    <citation type="submission" date="2017-06" db="EMBL/GenBank/DDBJ databases">
        <authorList>
            <consortium name="Pathogen Informatics"/>
        </authorList>
    </citation>
    <scope>NUCLEOTIDE SEQUENCE [LARGE SCALE GENOMIC DNA]</scope>
    <source>
        <strain evidence="4 5">NCTC12018</strain>
    </source>
</reference>
<sequence length="370" mass="42584">MEKPIRVLQVIGIVAGGGVESVVMNYYKHIDRSKIQFDFVVHDDNVIDITETVTAMGGRVYKVPAYNKNILGFMSGIYHIVKKYHYNIVHCHMTTLGVFSLGPAWLAGAKIRILHGHSTTVKSERKRNMMKMILRPFSTFMANRYFACSRLVARWLYKTETDVQIINNAIDVDLFQYNESYRTALRHELVLDDKFVIGHIGRFMYQKNHDYLIRLFQYVASRIKSAHLVLVGDGPLRTQIMNQIDELGLTDRVTYLGLRNDVYQLYSAFDVLYLPSWYEGLAVVAVESQGTNLPILMSEYVTDEAVIDPMLAQCIGITDDDMNSWLVSTEQIFQHRRDRCGINNCINTKGYNIQLEAKRLEELYSEYCNG</sequence>
<dbReference type="PANTHER" id="PTHR45947">
    <property type="entry name" value="SULFOQUINOVOSYL TRANSFERASE SQD2"/>
    <property type="match status" value="1"/>
</dbReference>
<keyword evidence="4" id="KW-0808">Transferase</keyword>
<keyword evidence="1" id="KW-0472">Membrane</keyword>
<evidence type="ECO:0000259" key="2">
    <source>
        <dbReference type="Pfam" id="PF00534"/>
    </source>
</evidence>
<dbReference type="KEGG" id="vrm:44547418_00027"/>
<keyword evidence="4" id="KW-0328">Glycosyltransferase</keyword>
<dbReference type="Pfam" id="PF13439">
    <property type="entry name" value="Glyco_transf_4"/>
    <property type="match status" value="1"/>
</dbReference>
<dbReference type="AlphaFoldDB" id="A0A239Y1J3"/>
<dbReference type="PANTHER" id="PTHR45947:SF3">
    <property type="entry name" value="SULFOQUINOVOSYL TRANSFERASE SQD2"/>
    <property type="match status" value="1"/>
</dbReference>
<dbReference type="EC" id="2.4.1.250" evidence="4"/>
<dbReference type="InterPro" id="IPR028098">
    <property type="entry name" value="Glyco_trans_4-like_N"/>
</dbReference>
<name>A0A239Y1J3_9FIRM</name>
<dbReference type="Gene3D" id="3.40.50.2000">
    <property type="entry name" value="Glycogen Phosphorylase B"/>
    <property type="match status" value="2"/>
</dbReference>
<keyword evidence="1" id="KW-1133">Transmembrane helix</keyword>
<dbReference type="SUPFAM" id="SSF53756">
    <property type="entry name" value="UDP-Glycosyltransferase/glycogen phosphorylase"/>
    <property type="match status" value="1"/>
</dbReference>
<proteinExistence type="predicted"/>